<sequence length="157" mass="18339">MALMRDKNAKLSKSILEMKFMKRTKEKVEQQTYQKEGENFFASNAAKLAKSKGEFITANSYVQCEDLIEGRLSFQGENPELERMLELEELAKRAPKEEPVDQKDVTDEQMARLYQQATTKINVKTTTIRKIEQSTPDRSKEPRRKRAKFIKPKEDDF</sequence>
<dbReference type="InterPro" id="IPR019324">
    <property type="entry name" value="MPP6"/>
</dbReference>
<name>A0ABD2XDU8_9HYME</name>
<organism evidence="2 3">
    <name type="scientific">Trichogramma kaykai</name>
    <dbReference type="NCBI Taxonomy" id="54128"/>
    <lineage>
        <taxon>Eukaryota</taxon>
        <taxon>Metazoa</taxon>
        <taxon>Ecdysozoa</taxon>
        <taxon>Arthropoda</taxon>
        <taxon>Hexapoda</taxon>
        <taxon>Insecta</taxon>
        <taxon>Pterygota</taxon>
        <taxon>Neoptera</taxon>
        <taxon>Endopterygota</taxon>
        <taxon>Hymenoptera</taxon>
        <taxon>Apocrita</taxon>
        <taxon>Proctotrupomorpha</taxon>
        <taxon>Chalcidoidea</taxon>
        <taxon>Trichogrammatidae</taxon>
        <taxon>Trichogramma</taxon>
    </lineage>
</organism>
<gene>
    <name evidence="2" type="ORF">TKK_003911</name>
</gene>
<proteinExistence type="predicted"/>
<feature type="compositionally biased region" description="Basic residues" evidence="1">
    <location>
        <begin position="141"/>
        <end position="150"/>
    </location>
</feature>
<dbReference type="PANTHER" id="PTHR13582:SF0">
    <property type="entry name" value="M-PHASE PHOSPHOPROTEIN 6"/>
    <property type="match status" value="1"/>
</dbReference>
<evidence type="ECO:0008006" key="4">
    <source>
        <dbReference type="Google" id="ProtNLM"/>
    </source>
</evidence>
<feature type="region of interest" description="Disordered" evidence="1">
    <location>
        <begin position="128"/>
        <end position="157"/>
    </location>
</feature>
<accession>A0ABD2XDU8</accession>
<feature type="compositionally biased region" description="Basic and acidic residues" evidence="1">
    <location>
        <begin position="129"/>
        <end position="140"/>
    </location>
</feature>
<reference evidence="2 3" key="1">
    <citation type="journal article" date="2024" name="bioRxiv">
        <title>A reference genome for Trichogramma kaykai: A tiny desert-dwelling parasitoid wasp with competing sex-ratio distorters.</title>
        <authorList>
            <person name="Culotta J."/>
            <person name="Lindsey A.R."/>
        </authorList>
    </citation>
    <scope>NUCLEOTIDE SEQUENCE [LARGE SCALE GENOMIC DNA]</scope>
    <source>
        <strain evidence="2 3">KSX58</strain>
    </source>
</reference>
<evidence type="ECO:0000313" key="2">
    <source>
        <dbReference type="EMBL" id="KAL3403320.1"/>
    </source>
</evidence>
<dbReference type="Pfam" id="PF10175">
    <property type="entry name" value="MPP6"/>
    <property type="match status" value="1"/>
</dbReference>
<comment type="caution">
    <text evidence="2">The sequence shown here is derived from an EMBL/GenBank/DDBJ whole genome shotgun (WGS) entry which is preliminary data.</text>
</comment>
<protein>
    <recommendedName>
        <fullName evidence="4">M-phase phosphoprotein 6</fullName>
    </recommendedName>
</protein>
<evidence type="ECO:0000313" key="3">
    <source>
        <dbReference type="Proteomes" id="UP001627154"/>
    </source>
</evidence>
<keyword evidence="3" id="KW-1185">Reference proteome</keyword>
<dbReference type="Proteomes" id="UP001627154">
    <property type="component" value="Unassembled WGS sequence"/>
</dbReference>
<dbReference type="PANTHER" id="PTHR13582">
    <property type="entry name" value="M-PHASE PHOSPHOPROTEIN 6"/>
    <property type="match status" value="1"/>
</dbReference>
<evidence type="ECO:0000256" key="1">
    <source>
        <dbReference type="SAM" id="MobiDB-lite"/>
    </source>
</evidence>
<dbReference type="AlphaFoldDB" id="A0ABD2XDU8"/>
<dbReference type="EMBL" id="JBJJXI010000031">
    <property type="protein sequence ID" value="KAL3403320.1"/>
    <property type="molecule type" value="Genomic_DNA"/>
</dbReference>